<dbReference type="InterPro" id="IPR015943">
    <property type="entry name" value="WD40/YVTN_repeat-like_dom_sf"/>
</dbReference>
<dbReference type="PANTHER" id="PTHR19920:SF0">
    <property type="entry name" value="CYTOSOLIC IRON-SULFUR PROTEIN ASSEMBLY PROTEIN CIAO1-RELATED"/>
    <property type="match status" value="1"/>
</dbReference>
<dbReference type="PROSITE" id="PS50294">
    <property type="entry name" value="WD_REPEATS_REGION"/>
    <property type="match status" value="5"/>
</dbReference>
<dbReference type="RefSeq" id="XP_009827653.1">
    <property type="nucleotide sequence ID" value="XM_009829351.1"/>
</dbReference>
<evidence type="ECO:0000313" key="5">
    <source>
        <dbReference type="EMBL" id="ETV82982.1"/>
    </source>
</evidence>
<dbReference type="OrthoDB" id="284782at2759"/>
<keyword evidence="2" id="KW-0677">Repeat</keyword>
<reference evidence="5" key="1">
    <citation type="submission" date="2013-12" db="EMBL/GenBank/DDBJ databases">
        <title>The Genome Sequence of Aphanomyces astaci APO3.</title>
        <authorList>
            <consortium name="The Broad Institute Genomics Platform"/>
            <person name="Russ C."/>
            <person name="Tyler B."/>
            <person name="van West P."/>
            <person name="Dieguez-Uribeondo J."/>
            <person name="Young S.K."/>
            <person name="Zeng Q."/>
            <person name="Gargeya S."/>
            <person name="Fitzgerald M."/>
            <person name="Abouelleil A."/>
            <person name="Alvarado L."/>
            <person name="Chapman S.B."/>
            <person name="Gainer-Dewar J."/>
            <person name="Goldberg J."/>
            <person name="Griggs A."/>
            <person name="Gujja S."/>
            <person name="Hansen M."/>
            <person name="Howarth C."/>
            <person name="Imamovic A."/>
            <person name="Ireland A."/>
            <person name="Larimer J."/>
            <person name="McCowan C."/>
            <person name="Murphy C."/>
            <person name="Pearson M."/>
            <person name="Poon T.W."/>
            <person name="Priest M."/>
            <person name="Roberts A."/>
            <person name="Saif S."/>
            <person name="Shea T."/>
            <person name="Sykes S."/>
            <person name="Wortman J."/>
            <person name="Nusbaum C."/>
            <person name="Birren B."/>
        </authorList>
    </citation>
    <scope>NUCLEOTIDE SEQUENCE [LARGE SCALE GENOMIC DNA]</scope>
    <source>
        <strain evidence="5">APO3</strain>
    </source>
</reference>
<dbReference type="CDD" id="cd00200">
    <property type="entry name" value="WD40"/>
    <property type="match status" value="1"/>
</dbReference>
<organism evidence="5">
    <name type="scientific">Aphanomyces astaci</name>
    <name type="common">Crayfish plague agent</name>
    <dbReference type="NCBI Taxonomy" id="112090"/>
    <lineage>
        <taxon>Eukaryota</taxon>
        <taxon>Sar</taxon>
        <taxon>Stramenopiles</taxon>
        <taxon>Oomycota</taxon>
        <taxon>Saprolegniomycetes</taxon>
        <taxon>Saprolegniales</taxon>
        <taxon>Verrucalvaceae</taxon>
        <taxon>Aphanomyces</taxon>
    </lineage>
</organism>
<evidence type="ECO:0000256" key="1">
    <source>
        <dbReference type="ARBA" id="ARBA00022574"/>
    </source>
</evidence>
<dbReference type="InterPro" id="IPR001680">
    <property type="entry name" value="WD40_rpt"/>
</dbReference>
<dbReference type="SMART" id="SM00320">
    <property type="entry name" value="WD40"/>
    <property type="match status" value="7"/>
</dbReference>
<protein>
    <recommendedName>
        <fullName evidence="3">Probable cytosolic iron-sulfur protein assembly protein CIAO1 homolog</fullName>
    </recommendedName>
</protein>
<dbReference type="GeneID" id="20806732"/>
<proteinExistence type="inferred from homology"/>
<dbReference type="Pfam" id="PF00400">
    <property type="entry name" value="WD40"/>
    <property type="match status" value="7"/>
</dbReference>
<dbReference type="InterPro" id="IPR028608">
    <property type="entry name" value="CIAO1/Cia1"/>
</dbReference>
<accession>W4GTE1</accession>
<comment type="similarity">
    <text evidence="3">Belongs to the WD repeat CIA1 family.</text>
</comment>
<evidence type="ECO:0000256" key="3">
    <source>
        <dbReference type="HAMAP-Rule" id="MF_03037"/>
    </source>
</evidence>
<feature type="repeat" description="WD" evidence="4">
    <location>
        <begin position="11"/>
        <end position="43"/>
    </location>
</feature>
<evidence type="ECO:0000256" key="4">
    <source>
        <dbReference type="PROSITE-ProRule" id="PRU00221"/>
    </source>
</evidence>
<feature type="repeat" description="WD" evidence="4">
    <location>
        <begin position="296"/>
        <end position="333"/>
    </location>
</feature>
<dbReference type="EMBL" id="KI913121">
    <property type="protein sequence ID" value="ETV82982.1"/>
    <property type="molecule type" value="Genomic_DNA"/>
</dbReference>
<dbReference type="HAMAP" id="MF_03037">
    <property type="entry name" value="ciao1"/>
    <property type="match status" value="1"/>
</dbReference>
<evidence type="ECO:0000256" key="2">
    <source>
        <dbReference type="ARBA" id="ARBA00022737"/>
    </source>
</evidence>
<feature type="repeat" description="WD" evidence="4">
    <location>
        <begin position="106"/>
        <end position="138"/>
    </location>
</feature>
<dbReference type="SUPFAM" id="SSF50978">
    <property type="entry name" value="WD40 repeat-like"/>
    <property type="match status" value="1"/>
</dbReference>
<dbReference type="FunFam" id="2.130.10.10:FF:000136">
    <property type="entry name" value="Probable cytosolic iron-sulfur protein assembly protein CIAO1"/>
    <property type="match status" value="1"/>
</dbReference>
<dbReference type="AlphaFoldDB" id="W4GTE1"/>
<name>W4GTE1_APHAT</name>
<feature type="repeat" description="WD" evidence="4">
    <location>
        <begin position="151"/>
        <end position="182"/>
    </location>
</feature>
<dbReference type="PROSITE" id="PS50082">
    <property type="entry name" value="WD_REPEATS_2"/>
    <property type="match status" value="5"/>
</dbReference>
<dbReference type="GO" id="GO:0016226">
    <property type="term" value="P:iron-sulfur cluster assembly"/>
    <property type="evidence" value="ECO:0007669"/>
    <property type="project" value="UniProtKB-UniRule"/>
</dbReference>
<dbReference type="InterPro" id="IPR020472">
    <property type="entry name" value="WD40_PAC1"/>
</dbReference>
<dbReference type="STRING" id="112090.W4GTE1"/>
<dbReference type="VEuPathDB" id="FungiDB:H257_04736"/>
<dbReference type="InterPro" id="IPR036322">
    <property type="entry name" value="WD40_repeat_dom_sf"/>
</dbReference>
<feature type="repeat" description="WD" evidence="4">
    <location>
        <begin position="195"/>
        <end position="227"/>
    </location>
</feature>
<dbReference type="GO" id="GO:0097361">
    <property type="term" value="C:cytosolic [4Fe-4S] assembly targeting complex"/>
    <property type="evidence" value="ECO:0007669"/>
    <property type="project" value="InterPro"/>
</dbReference>
<dbReference type="PANTHER" id="PTHR19920">
    <property type="entry name" value="WD40 PROTEIN CIAO1"/>
    <property type="match status" value="1"/>
</dbReference>
<gene>
    <name evidence="5" type="ORF">H257_04736</name>
</gene>
<dbReference type="PRINTS" id="PR00320">
    <property type="entry name" value="GPROTEINBRPT"/>
</dbReference>
<comment type="function">
    <text evidence="3">Essential component of the cytosolic iron-sulfur (Fe/S) protein assembly machinery. Required for the maturation of extramitochondrial Fe/S proteins.</text>
</comment>
<sequence length="333" mass="36831">MSVRLEEVAVLAGHSECVWHASWHPNGSLLATCGSDKTIRIWSPSRNAKTPQDAWDCVATLEDAQGRTIRACEWSRNGQYIASVSFDATTVIWEKQGDVYEVIASLEGHESEVKSVAWSPSGSYLATCSRDKSVWIWEADADTDFECVSVLHGHSQDVKFVTWHPDEDLLFSTSYDDTVCVWAERDDDWACVETLTGHKSTVWAATTDATGLRLATCSDDKSVLLWQRHPATLTADGRSSEWTQVDALTGYHPRAVFSIHWNISTNVLATGCGDDGIRLFQANPSTAKFELVYQQVHAHAGDVNCVRWSPTDPALLVSAGDDANVRLWRAVTL</sequence>
<keyword evidence="1 4" id="KW-0853">WD repeat</keyword>
<dbReference type="Gene3D" id="2.130.10.10">
    <property type="entry name" value="YVTN repeat-like/Quinoprotein amine dehydrogenase"/>
    <property type="match status" value="1"/>
</dbReference>